<dbReference type="EMBL" id="APVL01000001">
    <property type="protein sequence ID" value="EWG13155.1"/>
    <property type="molecule type" value="Genomic_DNA"/>
</dbReference>
<evidence type="ECO:0000313" key="3">
    <source>
        <dbReference type="Proteomes" id="UP000019270"/>
    </source>
</evidence>
<accession>W7L183</accession>
<gene>
    <name evidence="2" type="ORF">PBF_01990</name>
</gene>
<feature type="compositionally biased region" description="Low complexity" evidence="1">
    <location>
        <begin position="186"/>
        <end position="211"/>
    </location>
</feature>
<evidence type="ECO:0000313" key="2">
    <source>
        <dbReference type="EMBL" id="EWG13155.1"/>
    </source>
</evidence>
<dbReference type="Proteomes" id="UP000019270">
    <property type="component" value="Unassembled WGS sequence"/>
</dbReference>
<feature type="region of interest" description="Disordered" evidence="1">
    <location>
        <begin position="106"/>
        <end position="219"/>
    </location>
</feature>
<dbReference type="PATRIC" id="fig|1307436.3.peg.442"/>
<reference evidence="2 3" key="2">
    <citation type="journal article" date="2016" name="Sci. Rep.">
        <title>A novel serine protease, Sep1, from Bacillus firmus DS-1 has nematicidal activity and degrades multiple intestinal-associated nematode proteins.</title>
        <authorList>
            <person name="Geng C."/>
            <person name="Nie X."/>
            <person name="Tang Z."/>
            <person name="Zhang Y."/>
            <person name="Lin J."/>
            <person name="Sun M."/>
            <person name="Peng D."/>
        </authorList>
    </citation>
    <scope>NUCLEOTIDE SEQUENCE [LARGE SCALE GENOMIC DNA]</scope>
    <source>
        <strain evidence="2 3">DS1</strain>
    </source>
</reference>
<sequence>MKAGIWQSALKIDKTSIQDGNISASITNVGADMESLGQYEVYYIETGDPQSGLEVSNGTFQKLKTNDFAELNFSPQANGFYKFKVYLENEEGNAVWSDSIEVVTIETEEPPEENPENAKENEQPAVTDPTDESQESENNNSEENKVTTPNEQTNGEEPVEPVETEVKESDTTEESEEAAKSENEQTKQNTETAAEQQEQSSEQTSTPGESENLTEQEGK</sequence>
<comment type="caution">
    <text evidence="2">The sequence shown here is derived from an EMBL/GenBank/DDBJ whole genome shotgun (WGS) entry which is preliminary data.</text>
</comment>
<evidence type="ECO:0000256" key="1">
    <source>
        <dbReference type="SAM" id="MobiDB-lite"/>
    </source>
</evidence>
<protein>
    <submittedName>
        <fullName evidence="2">Uncharacterized protein</fullName>
    </submittedName>
</protein>
<feature type="compositionally biased region" description="Acidic residues" evidence="1">
    <location>
        <begin position="106"/>
        <end position="115"/>
    </location>
</feature>
<name>W7L183_CYTFI</name>
<reference evidence="3" key="1">
    <citation type="submission" date="2013-03" db="EMBL/GenBank/DDBJ databases">
        <title>Draft genome sequence of Bacillus firmus DS1.</title>
        <authorList>
            <person name="Peng D."/>
            <person name="Zhu L."/>
            <person name="Sun M."/>
        </authorList>
    </citation>
    <scope>NUCLEOTIDE SEQUENCE [LARGE SCALE GENOMIC DNA]</scope>
    <source>
        <strain evidence="3">DS1</strain>
    </source>
</reference>
<organism evidence="2 3">
    <name type="scientific">Cytobacillus firmus DS1</name>
    <dbReference type="NCBI Taxonomy" id="1307436"/>
    <lineage>
        <taxon>Bacteria</taxon>
        <taxon>Bacillati</taxon>
        <taxon>Bacillota</taxon>
        <taxon>Bacilli</taxon>
        <taxon>Bacillales</taxon>
        <taxon>Bacillaceae</taxon>
        <taxon>Cytobacillus</taxon>
    </lineage>
</organism>
<dbReference type="AlphaFoldDB" id="W7L183"/>
<feature type="compositionally biased region" description="Polar residues" evidence="1">
    <location>
        <begin position="146"/>
        <end position="155"/>
    </location>
</feature>
<proteinExistence type="predicted"/>